<dbReference type="CDD" id="cd01670">
    <property type="entry name" value="Death"/>
    <property type="match status" value="1"/>
</dbReference>
<dbReference type="FunFam" id="1.10.533.10:FF:000095">
    <property type="entry name" value="Predicted protein"/>
    <property type="match status" value="1"/>
</dbReference>
<dbReference type="PANTHER" id="PTHR46312:SF2">
    <property type="entry name" value="NUCLEOTIDE-BINDING OLIGOMERIZATION DOMAIN-CONTAINING PROTEIN 2-LIKE"/>
    <property type="match status" value="1"/>
</dbReference>
<dbReference type="SUPFAM" id="SSF81901">
    <property type="entry name" value="HCP-like"/>
    <property type="match status" value="1"/>
</dbReference>
<dbReference type="InterPro" id="IPR002182">
    <property type="entry name" value="NB-ARC"/>
</dbReference>
<keyword evidence="3" id="KW-1185">Reference proteome</keyword>
<evidence type="ECO:0000256" key="1">
    <source>
        <dbReference type="SAM" id="MobiDB-lite"/>
    </source>
</evidence>
<dbReference type="Gene3D" id="1.25.40.10">
    <property type="entry name" value="Tetratricopeptide repeat domain"/>
    <property type="match status" value="2"/>
</dbReference>
<dbReference type="GO" id="GO:0007165">
    <property type="term" value="P:signal transduction"/>
    <property type="evidence" value="ECO:0007669"/>
    <property type="project" value="InterPro"/>
</dbReference>
<accession>A0A9J7LXK2</accession>
<dbReference type="AlphaFoldDB" id="A0A9J7LXK2"/>
<evidence type="ECO:0000259" key="2">
    <source>
        <dbReference type="PROSITE" id="PS50017"/>
    </source>
</evidence>
<dbReference type="InterPro" id="IPR011990">
    <property type="entry name" value="TPR-like_helical_dom_sf"/>
</dbReference>
<dbReference type="Gene3D" id="3.40.50.300">
    <property type="entry name" value="P-loop containing nucleotide triphosphate hydrolases"/>
    <property type="match status" value="1"/>
</dbReference>
<dbReference type="OrthoDB" id="5986190at2759"/>
<dbReference type="KEGG" id="bfo:118425473"/>
<dbReference type="InterPro" id="IPR027417">
    <property type="entry name" value="P-loop_NTPase"/>
</dbReference>
<feature type="compositionally biased region" description="Acidic residues" evidence="1">
    <location>
        <begin position="145"/>
        <end position="156"/>
    </location>
</feature>
<feature type="compositionally biased region" description="Basic and acidic residues" evidence="1">
    <location>
        <begin position="125"/>
        <end position="144"/>
    </location>
</feature>
<protein>
    <submittedName>
        <fullName evidence="4">Uncharacterized protein LOC118425473</fullName>
    </submittedName>
</protein>
<dbReference type="PANTHER" id="PTHR46312">
    <property type="entry name" value="NACHT DOMAIN-CONTAINING PROTEIN"/>
    <property type="match status" value="1"/>
</dbReference>
<gene>
    <name evidence="4" type="primary">LOC118425473</name>
</gene>
<dbReference type="InterPro" id="IPR000488">
    <property type="entry name" value="Death_dom"/>
</dbReference>
<dbReference type="SUPFAM" id="SSF52540">
    <property type="entry name" value="P-loop containing nucleoside triphosphate hydrolases"/>
    <property type="match status" value="1"/>
</dbReference>
<dbReference type="GeneID" id="118425473"/>
<reference evidence="3" key="1">
    <citation type="journal article" date="2020" name="Nat. Ecol. Evol.">
        <title>Deeply conserved synteny resolves early events in vertebrate evolution.</title>
        <authorList>
            <person name="Simakov O."/>
            <person name="Marletaz F."/>
            <person name="Yue J.X."/>
            <person name="O'Connell B."/>
            <person name="Jenkins J."/>
            <person name="Brandt A."/>
            <person name="Calef R."/>
            <person name="Tung C.H."/>
            <person name="Huang T.K."/>
            <person name="Schmutz J."/>
            <person name="Satoh N."/>
            <person name="Yu J.K."/>
            <person name="Putnam N.H."/>
            <person name="Green R.E."/>
            <person name="Rokhsar D.S."/>
        </authorList>
    </citation>
    <scope>NUCLEOTIDE SEQUENCE [LARGE SCALE GENOMIC DNA]</scope>
    <source>
        <strain evidence="3">S238N-H82</strain>
    </source>
</reference>
<dbReference type="GO" id="GO:0043531">
    <property type="term" value="F:ADP binding"/>
    <property type="evidence" value="ECO:0007669"/>
    <property type="project" value="InterPro"/>
</dbReference>
<dbReference type="Gene3D" id="1.10.533.10">
    <property type="entry name" value="Death Domain, Fas"/>
    <property type="match status" value="1"/>
</dbReference>
<sequence length="887" mass="100606">MDGLREYFFFIKENVSSDWRDLAFHLGFEQADIDNIVGRNRDDKSRCMDLLEEWLKRNGERATIEVLMEALAKANLQSTIDGLQGKYSEKLERCSVMEDQSTDAGLALAVEKRCALVDLDKKTSVSEESSKMKNGNDRQSTKQDIDEEDETGDLDPSEAPTNIPDPLPVDIFVGREQELHDLSEGLQKNRCMVLSHAVAIRAHGGTGKTSLALQYAHNHKGEYPGGLFWVVATTNRLTSDFANLANVMNHEEATKLKKAEEKIKFVQRELRTREGWLLILDNADEVSAHTQLEKLLPPRHQLKGGHIIITTRCSYVEGLKVATNIELPSLTETESIRFLQRRTGRQDEENSDKVAIKEIVSRFGGLPLLLEQAASYINKTRCTFDEYLKAIEIRGNIPLDGPSHGTNRVKRVENTFTLNFDEMPQVSRDIFHILAFCDPDEIPFEIFSVAWNSSSLADEFIDDHEVQLKAALQRTDADRAKLLELLEPIRRYSLMSFREKSCSSKAPGLYGAIHREVQRQARDCMGKATYENVLLTLVKMLAAIFQYGESAHPQLQKDLLPHAKSCLSYTTANGQHYVVAQMLLGLGQCESRLNLFVDAEKHFDKCDRLLIRHGPTEVGAKLYLEKGRLARRKEDFGRAVALLQNAYRSGVRLDRERGTVVMSLTTAEIVEELANTFIDNKSYAEAVKWFKRCEEAFQGGTTSDYNKAHFYGTYGKALAGMQNFGKAADMYEKAKALTQERDYRFPIYNTGYADMLTKKMEVKGSFNVPELEKAKEMCELSDRVIRDQNGAHHRYIAWNAGILAGILRHLPGQEDYAITKLEEAENIQRRAYGNKHEQLGNTLFQKGRILLQIDRVEEGTTCLRQARDMYRKGHPRLEEIGGLLSQK</sequence>
<dbReference type="Pfam" id="PF00931">
    <property type="entry name" value="NB-ARC"/>
    <property type="match status" value="1"/>
</dbReference>
<name>A0A9J7LXK2_BRAFL</name>
<dbReference type="RefSeq" id="XP_035690210.1">
    <property type="nucleotide sequence ID" value="XM_035834317.1"/>
</dbReference>
<organism evidence="3 4">
    <name type="scientific">Branchiostoma floridae</name>
    <name type="common">Florida lancelet</name>
    <name type="synonym">Amphioxus</name>
    <dbReference type="NCBI Taxonomy" id="7739"/>
    <lineage>
        <taxon>Eukaryota</taxon>
        <taxon>Metazoa</taxon>
        <taxon>Chordata</taxon>
        <taxon>Cephalochordata</taxon>
        <taxon>Leptocardii</taxon>
        <taxon>Amphioxiformes</taxon>
        <taxon>Branchiostomatidae</taxon>
        <taxon>Branchiostoma</taxon>
    </lineage>
</organism>
<dbReference type="Proteomes" id="UP000001554">
    <property type="component" value="Chromosome 11"/>
</dbReference>
<reference evidence="4" key="2">
    <citation type="submission" date="2025-08" db="UniProtKB">
        <authorList>
            <consortium name="RefSeq"/>
        </authorList>
    </citation>
    <scope>IDENTIFICATION</scope>
    <source>
        <strain evidence="4">S238N-H82</strain>
        <tissue evidence="4">Testes</tissue>
    </source>
</reference>
<feature type="region of interest" description="Disordered" evidence="1">
    <location>
        <begin position="125"/>
        <end position="169"/>
    </location>
</feature>
<dbReference type="SUPFAM" id="SSF47986">
    <property type="entry name" value="DEATH domain"/>
    <property type="match status" value="1"/>
</dbReference>
<feature type="domain" description="Death" evidence="2">
    <location>
        <begin position="11"/>
        <end position="87"/>
    </location>
</feature>
<dbReference type="InterPro" id="IPR011029">
    <property type="entry name" value="DEATH-like_dom_sf"/>
</dbReference>
<dbReference type="Pfam" id="PF00531">
    <property type="entry name" value="Death"/>
    <property type="match status" value="1"/>
</dbReference>
<dbReference type="PROSITE" id="PS50017">
    <property type="entry name" value="DEATH_DOMAIN"/>
    <property type="match status" value="1"/>
</dbReference>
<dbReference type="SUPFAM" id="SSF48452">
    <property type="entry name" value="TPR-like"/>
    <property type="match status" value="1"/>
</dbReference>
<evidence type="ECO:0000313" key="4">
    <source>
        <dbReference type="RefSeq" id="XP_035690210.1"/>
    </source>
</evidence>
<proteinExistence type="predicted"/>
<dbReference type="OMA" id="MEAKERC"/>
<evidence type="ECO:0000313" key="3">
    <source>
        <dbReference type="Proteomes" id="UP000001554"/>
    </source>
</evidence>